<feature type="region of interest" description="Disordered" evidence="1">
    <location>
        <begin position="1"/>
        <end position="21"/>
    </location>
</feature>
<evidence type="ECO:0000313" key="2">
    <source>
        <dbReference type="EMBL" id="PKI73820.1"/>
    </source>
</evidence>
<comment type="caution">
    <text evidence="2">The sequence shown here is derived from an EMBL/GenBank/DDBJ whole genome shotgun (WGS) entry which is preliminary data.</text>
</comment>
<evidence type="ECO:0000313" key="3">
    <source>
        <dbReference type="Proteomes" id="UP000233551"/>
    </source>
</evidence>
<keyword evidence="3" id="KW-1185">Reference proteome</keyword>
<proteinExistence type="predicted"/>
<dbReference type="EMBL" id="PGOL01000250">
    <property type="protein sequence ID" value="PKI73820.1"/>
    <property type="molecule type" value="Genomic_DNA"/>
</dbReference>
<organism evidence="2 3">
    <name type="scientific">Punica granatum</name>
    <name type="common">Pomegranate</name>
    <dbReference type="NCBI Taxonomy" id="22663"/>
    <lineage>
        <taxon>Eukaryota</taxon>
        <taxon>Viridiplantae</taxon>
        <taxon>Streptophyta</taxon>
        <taxon>Embryophyta</taxon>
        <taxon>Tracheophyta</taxon>
        <taxon>Spermatophyta</taxon>
        <taxon>Magnoliopsida</taxon>
        <taxon>eudicotyledons</taxon>
        <taxon>Gunneridae</taxon>
        <taxon>Pentapetalae</taxon>
        <taxon>rosids</taxon>
        <taxon>malvids</taxon>
        <taxon>Myrtales</taxon>
        <taxon>Lythraceae</taxon>
        <taxon>Punica</taxon>
    </lineage>
</organism>
<dbReference type="AlphaFoldDB" id="A0A2I0KZR5"/>
<accession>A0A2I0KZR5</accession>
<feature type="compositionally biased region" description="Polar residues" evidence="1">
    <location>
        <begin position="1"/>
        <end position="17"/>
    </location>
</feature>
<gene>
    <name evidence="2" type="ORF">CRG98_005804</name>
</gene>
<sequence length="223" mass="25026">MRNAPTTWNEQQGSTVPSDKLRKQYHPQFLLKVNPSSRGNKVCSCTVRVRDRCGRSIGVHGVSITLSSESKVHDCHGDSLVIDNTSHFTRHMTGQGAMREMAMCISSRDYNLEVPRRCRAPKSGAPGGMRGSDVYFSFEFLSARRKPTCMARPHGGNVPAHHQSERADPYNKYWLVGACGLPRWHSQSEAFTVKRKGRYRVEPLQTIKLVVKIAARGSKMRSP</sequence>
<dbReference type="Proteomes" id="UP000233551">
    <property type="component" value="Unassembled WGS sequence"/>
</dbReference>
<name>A0A2I0KZR5_PUNGR</name>
<reference evidence="2 3" key="1">
    <citation type="submission" date="2017-11" db="EMBL/GenBank/DDBJ databases">
        <title>De-novo sequencing of pomegranate (Punica granatum L.) genome.</title>
        <authorList>
            <person name="Akparov Z."/>
            <person name="Amiraslanov A."/>
            <person name="Hajiyeva S."/>
            <person name="Abbasov M."/>
            <person name="Kaur K."/>
            <person name="Hamwieh A."/>
            <person name="Solovyev V."/>
            <person name="Salamov A."/>
            <person name="Braich B."/>
            <person name="Kosarev P."/>
            <person name="Mahmoud A."/>
            <person name="Hajiyev E."/>
            <person name="Babayeva S."/>
            <person name="Izzatullayeva V."/>
            <person name="Mammadov A."/>
            <person name="Mammadov A."/>
            <person name="Sharifova S."/>
            <person name="Ojaghi J."/>
            <person name="Eynullazada K."/>
            <person name="Bayramov B."/>
            <person name="Abdulazimova A."/>
            <person name="Shahmuradov I."/>
        </authorList>
    </citation>
    <scope>NUCLEOTIDE SEQUENCE [LARGE SCALE GENOMIC DNA]</scope>
    <source>
        <strain evidence="3">cv. AG2017</strain>
        <tissue evidence="2">Leaf</tissue>
    </source>
</reference>
<evidence type="ECO:0000256" key="1">
    <source>
        <dbReference type="SAM" id="MobiDB-lite"/>
    </source>
</evidence>
<protein>
    <submittedName>
        <fullName evidence="2">Uncharacterized protein</fullName>
    </submittedName>
</protein>